<proteinExistence type="predicted"/>
<evidence type="ECO:0000313" key="3">
    <source>
        <dbReference type="Proteomes" id="UP001146067"/>
    </source>
</evidence>
<dbReference type="RefSeq" id="WP_270109684.1">
    <property type="nucleotide sequence ID" value="NZ_JAPZVP010000006.1"/>
</dbReference>
<sequence>MPYRDWKAGDRCKVRPVFTLPAGVRSHWKIRSPYRITATIKSLSIARLGVVAIVVLDQHKQLTVDTCDREQAFTLFALHALECQCRGCRLRPHDRRSWPRPLRAWRWLKRTFTGNGRRPRHSPKQSSEPASGK</sequence>
<accession>A0A9X3P800</accession>
<protein>
    <submittedName>
        <fullName evidence="2">Uncharacterized protein</fullName>
    </submittedName>
</protein>
<dbReference type="Proteomes" id="UP001146067">
    <property type="component" value="Unassembled WGS sequence"/>
</dbReference>
<name>A0A9X3P800_9ACTN</name>
<evidence type="ECO:0000313" key="2">
    <source>
        <dbReference type="EMBL" id="MDA1359799.1"/>
    </source>
</evidence>
<organism evidence="2 3">
    <name type="scientific">Glycomyces luteolus</name>
    <dbReference type="NCBI Taxonomy" id="2670330"/>
    <lineage>
        <taxon>Bacteria</taxon>
        <taxon>Bacillati</taxon>
        <taxon>Actinomycetota</taxon>
        <taxon>Actinomycetes</taxon>
        <taxon>Glycomycetales</taxon>
        <taxon>Glycomycetaceae</taxon>
        <taxon>Glycomyces</taxon>
    </lineage>
</organism>
<gene>
    <name evidence="2" type="ORF">O1R50_09205</name>
</gene>
<feature type="compositionally biased region" description="Polar residues" evidence="1">
    <location>
        <begin position="124"/>
        <end position="133"/>
    </location>
</feature>
<dbReference type="AlphaFoldDB" id="A0A9X3P800"/>
<dbReference type="EMBL" id="JAPZVP010000006">
    <property type="protein sequence ID" value="MDA1359799.1"/>
    <property type="molecule type" value="Genomic_DNA"/>
</dbReference>
<reference evidence="2" key="1">
    <citation type="submission" date="2022-12" db="EMBL/GenBank/DDBJ databases">
        <title>Gycomyces niveus sp.nov.,a novel actinomycete isolated from soil in Shouguan.</title>
        <authorList>
            <person name="Yang X."/>
        </authorList>
    </citation>
    <scope>NUCLEOTIDE SEQUENCE</scope>
    <source>
        <strain evidence="2">NEAU-A15</strain>
    </source>
</reference>
<feature type="region of interest" description="Disordered" evidence="1">
    <location>
        <begin position="113"/>
        <end position="133"/>
    </location>
</feature>
<keyword evidence="3" id="KW-1185">Reference proteome</keyword>
<evidence type="ECO:0000256" key="1">
    <source>
        <dbReference type="SAM" id="MobiDB-lite"/>
    </source>
</evidence>
<comment type="caution">
    <text evidence="2">The sequence shown here is derived from an EMBL/GenBank/DDBJ whole genome shotgun (WGS) entry which is preliminary data.</text>
</comment>